<feature type="transmembrane region" description="Helical" evidence="6">
    <location>
        <begin position="454"/>
        <end position="472"/>
    </location>
</feature>
<dbReference type="GO" id="GO:0015171">
    <property type="term" value="F:amino acid transmembrane transporter activity"/>
    <property type="evidence" value="ECO:0007669"/>
    <property type="project" value="TreeGrafter"/>
</dbReference>
<evidence type="ECO:0000256" key="2">
    <source>
        <dbReference type="ARBA" id="ARBA00022448"/>
    </source>
</evidence>
<feature type="transmembrane region" description="Helical" evidence="6">
    <location>
        <begin position="30"/>
        <end position="49"/>
    </location>
</feature>
<feature type="transmembrane region" description="Helical" evidence="6">
    <location>
        <begin position="236"/>
        <end position="255"/>
    </location>
</feature>
<feature type="transmembrane region" description="Helical" evidence="6">
    <location>
        <begin position="320"/>
        <end position="343"/>
    </location>
</feature>
<dbReference type="InterPro" id="IPR002293">
    <property type="entry name" value="AA/rel_permease1"/>
</dbReference>
<evidence type="ECO:0000313" key="7">
    <source>
        <dbReference type="EMBL" id="GEA88528.1"/>
    </source>
</evidence>
<feature type="transmembrane region" description="Helical" evidence="6">
    <location>
        <begin position="397"/>
        <end position="417"/>
    </location>
</feature>
<feature type="transmembrane region" description="Helical" evidence="6">
    <location>
        <begin position="177"/>
        <end position="197"/>
    </location>
</feature>
<protein>
    <submittedName>
        <fullName evidence="7">Amino acid permease</fullName>
    </submittedName>
</protein>
<accession>A0A4Y3L0G4</accession>
<evidence type="ECO:0000256" key="6">
    <source>
        <dbReference type="SAM" id="Phobius"/>
    </source>
</evidence>
<dbReference type="Gene3D" id="1.20.1740.10">
    <property type="entry name" value="Amino acid/polyamine transporter I"/>
    <property type="match status" value="1"/>
</dbReference>
<feature type="transmembrane region" description="Helical" evidence="6">
    <location>
        <begin position="61"/>
        <end position="83"/>
    </location>
</feature>
<keyword evidence="8" id="KW-1185">Reference proteome</keyword>
<comment type="caution">
    <text evidence="7">The sequence shown here is derived from an EMBL/GenBank/DDBJ whole genome shotgun (WGS) entry which is preliminary data.</text>
</comment>
<dbReference type="GO" id="GO:0016020">
    <property type="term" value="C:membrane"/>
    <property type="evidence" value="ECO:0007669"/>
    <property type="project" value="UniProtKB-SubCell"/>
</dbReference>
<name>A0A4Y3L0G4_9CELL</name>
<sequence>MAGIWRVKSVEQSIAETDEPGHRLKRTLRAWDLVVFGVGVIIGTGIFVLTGQQAATNAGPAVVLSFLLAGVTCGLAALCYAELASTVPVAGSAYTFSYATLGELVAWIIGWDLLLELMLGAAVVARGWSAYLASLLDLPPWLAGDTARPDVAAIAIVVVLALLLIRGSKASSRFTGVLVVVKVAIVLFVIGLGAMYIDTGNYSPFVPPAEASEGAGGSVLHQPIVQAFLGLEPTHFGAFGVVAAASVVFFAYIGFDIVATTAEETQNPQRDMPRGILGSLAICTVLYMAVSFVLTGMVPYGELNTGAPLAEAFEAVGITWAARLIALGAVAGITSVILVLMLGQTRVLFAMSRDHLLPPSLARVHPRFGTPWLITVVVAGAVAILAGFVPLSALSELVSIGTLFAFVVVCLGVLVLRRTRPDLPRAFRTPGAPVVPILGVVACGWLMINLPLETWLRFLAWMVIGLVIYVLYGRRHSRLGRSLAGAPAAAGPGGGTGAVGAAGVVGTGGTTASGEGEHPAR</sequence>
<evidence type="ECO:0000313" key="8">
    <source>
        <dbReference type="Proteomes" id="UP000317046"/>
    </source>
</evidence>
<dbReference type="RefSeq" id="WP_141372432.1">
    <property type="nucleotide sequence ID" value="NZ_BJLR01000022.1"/>
</dbReference>
<dbReference type="PANTHER" id="PTHR43243">
    <property type="entry name" value="INNER MEMBRANE TRANSPORTER YGJI-RELATED"/>
    <property type="match status" value="1"/>
</dbReference>
<reference evidence="7" key="1">
    <citation type="submission" date="2019-06" db="EMBL/GenBank/DDBJ databases">
        <title>Whole genome shotgun sequence of Cellulomonas cellasea NBRC 3753.</title>
        <authorList>
            <person name="Hosoyama A."/>
            <person name="Uohara A."/>
            <person name="Ohji S."/>
            <person name="Ichikawa N."/>
        </authorList>
    </citation>
    <scope>NUCLEOTIDE SEQUENCE [LARGE SCALE GENOMIC DNA]</scope>
    <source>
        <strain evidence="7">NBRC 3753</strain>
    </source>
</reference>
<dbReference type="AlphaFoldDB" id="A0A4Y3L0G4"/>
<keyword evidence="3 6" id="KW-0812">Transmembrane</keyword>
<keyword evidence="2" id="KW-0813">Transport</keyword>
<evidence type="ECO:0000256" key="5">
    <source>
        <dbReference type="ARBA" id="ARBA00023136"/>
    </source>
</evidence>
<keyword evidence="5 6" id="KW-0472">Membrane</keyword>
<keyword evidence="4 6" id="KW-1133">Transmembrane helix</keyword>
<dbReference type="PIRSF" id="PIRSF006060">
    <property type="entry name" value="AA_transporter"/>
    <property type="match status" value="1"/>
</dbReference>
<feature type="transmembrane region" description="Helical" evidence="6">
    <location>
        <begin position="147"/>
        <end position="165"/>
    </location>
</feature>
<feature type="transmembrane region" description="Helical" evidence="6">
    <location>
        <begin position="372"/>
        <end position="391"/>
    </location>
</feature>
<evidence type="ECO:0000256" key="1">
    <source>
        <dbReference type="ARBA" id="ARBA00004141"/>
    </source>
</evidence>
<dbReference type="PANTHER" id="PTHR43243:SF4">
    <property type="entry name" value="CATIONIC AMINO ACID TRANSPORTER 4"/>
    <property type="match status" value="1"/>
</dbReference>
<gene>
    <name evidence="7" type="ORF">CCE01nite_24770</name>
</gene>
<comment type="subcellular location">
    <subcellularLocation>
        <location evidence="1">Membrane</location>
        <topology evidence="1">Multi-pass membrane protein</topology>
    </subcellularLocation>
</comment>
<evidence type="ECO:0000256" key="4">
    <source>
        <dbReference type="ARBA" id="ARBA00022989"/>
    </source>
</evidence>
<evidence type="ECO:0000256" key="3">
    <source>
        <dbReference type="ARBA" id="ARBA00022692"/>
    </source>
</evidence>
<dbReference type="Proteomes" id="UP000317046">
    <property type="component" value="Unassembled WGS sequence"/>
</dbReference>
<dbReference type="EMBL" id="BJLR01000022">
    <property type="protein sequence ID" value="GEA88528.1"/>
    <property type="molecule type" value="Genomic_DNA"/>
</dbReference>
<dbReference type="Pfam" id="PF13520">
    <property type="entry name" value="AA_permease_2"/>
    <property type="match status" value="1"/>
</dbReference>
<feature type="transmembrane region" description="Helical" evidence="6">
    <location>
        <begin position="429"/>
        <end position="448"/>
    </location>
</feature>
<organism evidence="7 8">
    <name type="scientific">Cellulomonas cellasea</name>
    <dbReference type="NCBI Taxonomy" id="43670"/>
    <lineage>
        <taxon>Bacteria</taxon>
        <taxon>Bacillati</taxon>
        <taxon>Actinomycetota</taxon>
        <taxon>Actinomycetes</taxon>
        <taxon>Micrococcales</taxon>
        <taxon>Cellulomonadaceae</taxon>
        <taxon>Cellulomonas</taxon>
    </lineage>
</organism>
<feature type="transmembrane region" description="Helical" evidence="6">
    <location>
        <begin position="276"/>
        <end position="300"/>
    </location>
</feature>
<proteinExistence type="predicted"/>